<evidence type="ECO:0000313" key="5">
    <source>
        <dbReference type="EMBL" id="MBJ6367190.1"/>
    </source>
</evidence>
<feature type="domain" description="HTH araC/xylS-type" evidence="4">
    <location>
        <begin position="186"/>
        <end position="284"/>
    </location>
</feature>
<organism evidence="5 6">
    <name type="scientific">Snuella sedimenti</name>
    <dbReference type="NCBI Taxonomy" id="2798802"/>
    <lineage>
        <taxon>Bacteria</taxon>
        <taxon>Pseudomonadati</taxon>
        <taxon>Bacteroidota</taxon>
        <taxon>Flavobacteriia</taxon>
        <taxon>Flavobacteriales</taxon>
        <taxon>Flavobacteriaceae</taxon>
        <taxon>Snuella</taxon>
    </lineage>
</organism>
<dbReference type="PROSITE" id="PS00041">
    <property type="entry name" value="HTH_ARAC_FAMILY_1"/>
    <property type="match status" value="1"/>
</dbReference>
<dbReference type="GO" id="GO:0003700">
    <property type="term" value="F:DNA-binding transcription factor activity"/>
    <property type="evidence" value="ECO:0007669"/>
    <property type="project" value="InterPro"/>
</dbReference>
<dbReference type="InterPro" id="IPR018060">
    <property type="entry name" value="HTH_AraC"/>
</dbReference>
<keyword evidence="6" id="KW-1185">Reference proteome</keyword>
<gene>
    <name evidence="5" type="ORF">JF259_03705</name>
</gene>
<dbReference type="GO" id="GO:0043565">
    <property type="term" value="F:sequence-specific DNA binding"/>
    <property type="evidence" value="ECO:0007669"/>
    <property type="project" value="InterPro"/>
</dbReference>
<comment type="caution">
    <text evidence="5">The sequence shown here is derived from an EMBL/GenBank/DDBJ whole genome shotgun (WGS) entry which is preliminary data.</text>
</comment>
<sequence length="293" mass="33876">MKANFRKLKSPIEQAFHIRKDTRTHFNDHWHFHDILELVVILKGEGKRFIGDSIETFSEGDVILVGEKLPHVWRSKPPENLDQSKESCASIIIQFSPNFLGDGFLSLGESKKIKELFTRAEMGMSFARVTAKKMIKKIKRLLKVEGMERLLLFLNILNLASQANDYRLLATPLFKETIFKSDIKINRVFEFVMDNFSNPITLDEVAEVASMNKTAFCRYFKNRTNKTFTSFLNEIRIGYACKLIHEEKYSISEAAYLSGYNSPSHFNKQFRLIKKVSPSEFANSTKENIEELV</sequence>
<protein>
    <submittedName>
        <fullName evidence="5">Helix-turn-helix domain-containing protein</fullName>
    </submittedName>
</protein>
<dbReference type="PANTHER" id="PTHR43280:SF27">
    <property type="entry name" value="TRANSCRIPTIONAL REGULATOR MTLR"/>
    <property type="match status" value="1"/>
</dbReference>
<dbReference type="InterPro" id="IPR018062">
    <property type="entry name" value="HTH_AraC-typ_CS"/>
</dbReference>
<evidence type="ECO:0000256" key="3">
    <source>
        <dbReference type="ARBA" id="ARBA00023163"/>
    </source>
</evidence>
<proteinExistence type="predicted"/>
<dbReference type="AlphaFoldDB" id="A0A8J7ISN7"/>
<keyword evidence="2" id="KW-0238">DNA-binding</keyword>
<dbReference type="InterPro" id="IPR011051">
    <property type="entry name" value="RmlC_Cupin_sf"/>
</dbReference>
<dbReference type="RefSeq" id="WP_199113491.1">
    <property type="nucleotide sequence ID" value="NZ_JAELVQ010000003.1"/>
</dbReference>
<evidence type="ECO:0000313" key="6">
    <source>
        <dbReference type="Proteomes" id="UP000610931"/>
    </source>
</evidence>
<reference evidence="5" key="1">
    <citation type="submission" date="2020-12" db="EMBL/GenBank/DDBJ databases">
        <title>Snuella sp. nov., isolated from sediment in Incheon.</title>
        <authorList>
            <person name="Kim W."/>
        </authorList>
    </citation>
    <scope>NUCLEOTIDE SEQUENCE</scope>
    <source>
        <strain evidence="5">CAU 1569</strain>
    </source>
</reference>
<name>A0A8J7ISN7_9FLAO</name>
<dbReference type="SUPFAM" id="SSF46689">
    <property type="entry name" value="Homeodomain-like"/>
    <property type="match status" value="2"/>
</dbReference>
<evidence type="ECO:0000256" key="1">
    <source>
        <dbReference type="ARBA" id="ARBA00023015"/>
    </source>
</evidence>
<keyword evidence="1" id="KW-0805">Transcription regulation</keyword>
<evidence type="ECO:0000259" key="4">
    <source>
        <dbReference type="PROSITE" id="PS01124"/>
    </source>
</evidence>
<dbReference type="PROSITE" id="PS01124">
    <property type="entry name" value="HTH_ARAC_FAMILY_2"/>
    <property type="match status" value="1"/>
</dbReference>
<evidence type="ECO:0000256" key="2">
    <source>
        <dbReference type="ARBA" id="ARBA00023125"/>
    </source>
</evidence>
<dbReference type="Pfam" id="PF12833">
    <property type="entry name" value="HTH_18"/>
    <property type="match status" value="1"/>
</dbReference>
<dbReference type="Proteomes" id="UP000610931">
    <property type="component" value="Unassembled WGS sequence"/>
</dbReference>
<dbReference type="SMART" id="SM00342">
    <property type="entry name" value="HTH_ARAC"/>
    <property type="match status" value="1"/>
</dbReference>
<accession>A0A8J7ISN7</accession>
<dbReference type="EMBL" id="JAELVQ010000003">
    <property type="protein sequence ID" value="MBJ6367190.1"/>
    <property type="molecule type" value="Genomic_DNA"/>
</dbReference>
<dbReference type="InterPro" id="IPR009057">
    <property type="entry name" value="Homeodomain-like_sf"/>
</dbReference>
<dbReference type="InterPro" id="IPR014710">
    <property type="entry name" value="RmlC-like_jellyroll"/>
</dbReference>
<dbReference type="Gene3D" id="2.60.120.10">
    <property type="entry name" value="Jelly Rolls"/>
    <property type="match status" value="1"/>
</dbReference>
<dbReference type="Gene3D" id="1.10.10.60">
    <property type="entry name" value="Homeodomain-like"/>
    <property type="match status" value="2"/>
</dbReference>
<keyword evidence="3" id="KW-0804">Transcription</keyword>
<dbReference type="PANTHER" id="PTHR43280">
    <property type="entry name" value="ARAC-FAMILY TRANSCRIPTIONAL REGULATOR"/>
    <property type="match status" value="1"/>
</dbReference>
<dbReference type="SUPFAM" id="SSF51182">
    <property type="entry name" value="RmlC-like cupins"/>
    <property type="match status" value="1"/>
</dbReference>